<sequence length="332" mass="35930">MSPSTSTSSILSSSSRRCPPPLVSRPTTSTTASTPFKGVQSLINPPRHLPDSTRTSNVAEVSIASKMLFTSTWNLSVSFHGESFSLPINKMKAAPMPNLSNTRKATPEQRRTTPLRGKINGPGGIDQMENSKPIDQQYWPEVQITLLTRKKLIGSGTVGRALQQSMIDEGMRASFDGRLHQDSSIADFVKTIQHAMDANSTSLPLRFVTIRFFQNYIGVFPSDLTASDTESGSYGRTSGVQECNGVSQARIELHGISVPARFWQETNSRSRMTAPPKLISSKKPLSLSNSPISSPRTISITGSRTLSDIGGLHHLSGKVGGGSALPFCHCAW</sequence>
<feature type="compositionally biased region" description="Low complexity" evidence="1">
    <location>
        <begin position="24"/>
        <end position="35"/>
    </location>
</feature>
<name>A0A822YJK7_NELNU</name>
<proteinExistence type="predicted"/>
<reference evidence="2 3" key="1">
    <citation type="journal article" date="2020" name="Mol. Biol. Evol.">
        <title>Distinct Expression and Methylation Patterns for Genes with Different Fates following a Single Whole-Genome Duplication in Flowering Plants.</title>
        <authorList>
            <person name="Shi T."/>
            <person name="Rahmani R.S."/>
            <person name="Gugger P.F."/>
            <person name="Wang M."/>
            <person name="Li H."/>
            <person name="Zhang Y."/>
            <person name="Li Z."/>
            <person name="Wang Q."/>
            <person name="Van de Peer Y."/>
            <person name="Marchal K."/>
            <person name="Chen J."/>
        </authorList>
    </citation>
    <scope>NUCLEOTIDE SEQUENCE [LARGE SCALE GENOMIC DNA]</scope>
    <source>
        <tissue evidence="2">Leaf</tissue>
    </source>
</reference>
<feature type="region of interest" description="Disordered" evidence="1">
    <location>
        <begin position="273"/>
        <end position="293"/>
    </location>
</feature>
<feature type="region of interest" description="Disordered" evidence="1">
    <location>
        <begin position="1"/>
        <end position="55"/>
    </location>
</feature>
<dbReference type="PANTHER" id="PTHR31807">
    <property type="entry name" value="AUGMIN FAMILY MEMBER"/>
    <property type="match status" value="1"/>
</dbReference>
<evidence type="ECO:0000256" key="1">
    <source>
        <dbReference type="SAM" id="MobiDB-lite"/>
    </source>
</evidence>
<keyword evidence="3" id="KW-1185">Reference proteome</keyword>
<feature type="compositionally biased region" description="Low complexity" evidence="1">
    <location>
        <begin position="275"/>
        <end position="293"/>
    </location>
</feature>
<feature type="compositionally biased region" description="Low complexity" evidence="1">
    <location>
        <begin position="1"/>
        <end position="17"/>
    </location>
</feature>
<comment type="caution">
    <text evidence="2">The sequence shown here is derived from an EMBL/GenBank/DDBJ whole genome shotgun (WGS) entry which is preliminary data.</text>
</comment>
<protein>
    <submittedName>
        <fullName evidence="2">Uncharacterized protein</fullName>
    </submittedName>
</protein>
<evidence type="ECO:0000313" key="3">
    <source>
        <dbReference type="Proteomes" id="UP000607653"/>
    </source>
</evidence>
<dbReference type="EMBL" id="DUZY01000003">
    <property type="protein sequence ID" value="DAD32697.1"/>
    <property type="molecule type" value="Genomic_DNA"/>
</dbReference>
<dbReference type="Proteomes" id="UP000607653">
    <property type="component" value="Unassembled WGS sequence"/>
</dbReference>
<gene>
    <name evidence="2" type="ORF">HUJ06_011548</name>
</gene>
<feature type="region of interest" description="Disordered" evidence="1">
    <location>
        <begin position="95"/>
        <end position="131"/>
    </location>
</feature>
<dbReference type="AlphaFoldDB" id="A0A822YJK7"/>
<organism evidence="2 3">
    <name type="scientific">Nelumbo nucifera</name>
    <name type="common">Sacred lotus</name>
    <dbReference type="NCBI Taxonomy" id="4432"/>
    <lineage>
        <taxon>Eukaryota</taxon>
        <taxon>Viridiplantae</taxon>
        <taxon>Streptophyta</taxon>
        <taxon>Embryophyta</taxon>
        <taxon>Tracheophyta</taxon>
        <taxon>Spermatophyta</taxon>
        <taxon>Magnoliopsida</taxon>
        <taxon>Proteales</taxon>
        <taxon>Nelumbonaceae</taxon>
        <taxon>Nelumbo</taxon>
    </lineage>
</organism>
<accession>A0A822YJK7</accession>
<dbReference type="PANTHER" id="PTHR31807:SF2">
    <property type="entry name" value="PROTEIN SNOWY COTYLEDON 3"/>
    <property type="match status" value="1"/>
</dbReference>
<evidence type="ECO:0000313" key="2">
    <source>
        <dbReference type="EMBL" id="DAD32697.1"/>
    </source>
</evidence>